<keyword evidence="1" id="KW-0472">Membrane</keyword>
<protein>
    <submittedName>
        <fullName evidence="2">Uncharacterized protein</fullName>
    </submittedName>
</protein>
<comment type="caution">
    <text evidence="2">The sequence shown here is derived from an EMBL/GenBank/DDBJ whole genome shotgun (WGS) entry which is preliminary data.</text>
</comment>
<dbReference type="AlphaFoldDB" id="A0A8H7Z229"/>
<sequence>MGSREENPICITLSKNSIPMTHDFVVKMVELGGRSDIWRIGLPRTIEPGDPASTIRFLACVFIGLVTTFKLLVFLNKAQRPQFILCHHCTGVVIHTRAGA</sequence>
<evidence type="ECO:0000313" key="2">
    <source>
        <dbReference type="EMBL" id="KAG5302724.1"/>
    </source>
</evidence>
<name>A0A8H7Z229_AJECA</name>
<feature type="transmembrane region" description="Helical" evidence="1">
    <location>
        <begin position="55"/>
        <end position="75"/>
    </location>
</feature>
<evidence type="ECO:0000313" key="3">
    <source>
        <dbReference type="Proteomes" id="UP000670092"/>
    </source>
</evidence>
<accession>A0A8H7Z229</accession>
<dbReference type="EMBL" id="JAEVHI010000001">
    <property type="protein sequence ID" value="KAG5302724.1"/>
    <property type="molecule type" value="Genomic_DNA"/>
</dbReference>
<gene>
    <name evidence="2" type="ORF">I7I52_00452</name>
</gene>
<dbReference type="Proteomes" id="UP000670092">
    <property type="component" value="Unassembled WGS sequence"/>
</dbReference>
<keyword evidence="1" id="KW-0812">Transmembrane</keyword>
<evidence type="ECO:0000256" key="1">
    <source>
        <dbReference type="SAM" id="Phobius"/>
    </source>
</evidence>
<organism evidence="2 3">
    <name type="scientific">Ajellomyces capsulatus</name>
    <name type="common">Darling's disease fungus</name>
    <name type="synonym">Histoplasma capsulatum</name>
    <dbReference type="NCBI Taxonomy" id="5037"/>
    <lineage>
        <taxon>Eukaryota</taxon>
        <taxon>Fungi</taxon>
        <taxon>Dikarya</taxon>
        <taxon>Ascomycota</taxon>
        <taxon>Pezizomycotina</taxon>
        <taxon>Eurotiomycetes</taxon>
        <taxon>Eurotiomycetidae</taxon>
        <taxon>Onygenales</taxon>
        <taxon>Ajellomycetaceae</taxon>
        <taxon>Histoplasma</taxon>
    </lineage>
</organism>
<reference evidence="2 3" key="1">
    <citation type="submission" date="2021-01" db="EMBL/GenBank/DDBJ databases">
        <title>Chromosome-level genome assembly of a human fungal pathogen reveals clustering of transcriptionally co-regulated genes.</title>
        <authorList>
            <person name="Voorhies M."/>
            <person name="Cohen S."/>
            <person name="Shea T.P."/>
            <person name="Petrus S."/>
            <person name="Munoz J.F."/>
            <person name="Poplawski S."/>
            <person name="Goldman W.E."/>
            <person name="Michael T."/>
            <person name="Cuomo C.A."/>
            <person name="Sil A."/>
            <person name="Beyhan S."/>
        </authorList>
    </citation>
    <scope>NUCLEOTIDE SEQUENCE [LARGE SCALE GENOMIC DNA]</scope>
    <source>
        <strain evidence="2 3">G184AR</strain>
    </source>
</reference>
<keyword evidence="1" id="KW-1133">Transmembrane helix</keyword>
<dbReference type="VEuPathDB" id="FungiDB:I7I52_00452"/>
<proteinExistence type="predicted"/>